<dbReference type="EMBL" id="JAAAUY010000302">
    <property type="protein sequence ID" value="KAF9331762.1"/>
    <property type="molecule type" value="Genomic_DNA"/>
</dbReference>
<dbReference type="SUPFAM" id="SSF81301">
    <property type="entry name" value="Nucleotidyltransferase"/>
    <property type="match status" value="1"/>
</dbReference>
<dbReference type="InterPro" id="IPR002058">
    <property type="entry name" value="PAP_assoc"/>
</dbReference>
<comment type="subcellular location">
    <subcellularLocation>
        <location evidence="3">Cytoplasm</location>
    </subcellularLocation>
</comment>
<keyword evidence="13" id="KW-1185">Reference proteome</keyword>
<organism evidence="12 13">
    <name type="scientific">Podila minutissima</name>
    <dbReference type="NCBI Taxonomy" id="64525"/>
    <lineage>
        <taxon>Eukaryota</taxon>
        <taxon>Fungi</taxon>
        <taxon>Fungi incertae sedis</taxon>
        <taxon>Mucoromycota</taxon>
        <taxon>Mortierellomycotina</taxon>
        <taxon>Mortierellomycetes</taxon>
        <taxon>Mortierellales</taxon>
        <taxon>Mortierellaceae</taxon>
        <taxon>Podila</taxon>
    </lineage>
</organism>
<evidence type="ECO:0000259" key="10">
    <source>
        <dbReference type="Pfam" id="PF03828"/>
    </source>
</evidence>
<dbReference type="GO" id="GO:1990817">
    <property type="term" value="F:poly(A) RNA polymerase activity"/>
    <property type="evidence" value="ECO:0007669"/>
    <property type="project" value="UniProtKB-EC"/>
</dbReference>
<dbReference type="PANTHER" id="PTHR12271:SF40">
    <property type="entry name" value="POLY(A) RNA POLYMERASE GLD2"/>
    <property type="match status" value="1"/>
</dbReference>
<name>A0A9P5SKG1_9FUNG</name>
<dbReference type="Gene3D" id="1.10.1410.10">
    <property type="match status" value="1"/>
</dbReference>
<keyword evidence="6" id="KW-0963">Cytoplasm</keyword>
<evidence type="ECO:0000256" key="8">
    <source>
        <dbReference type="ARBA" id="ARBA00022723"/>
    </source>
</evidence>
<evidence type="ECO:0000313" key="12">
    <source>
        <dbReference type="EMBL" id="KAF9331762.1"/>
    </source>
</evidence>
<proteinExistence type="inferred from homology"/>
<dbReference type="Pfam" id="PF03828">
    <property type="entry name" value="PAP_assoc"/>
    <property type="match status" value="1"/>
</dbReference>
<evidence type="ECO:0000256" key="4">
    <source>
        <dbReference type="ARBA" id="ARBA00008593"/>
    </source>
</evidence>
<comment type="caution">
    <text evidence="12">The sequence shown here is derived from an EMBL/GenBank/DDBJ whole genome shotgun (WGS) entry which is preliminary data.</text>
</comment>
<evidence type="ECO:0000259" key="11">
    <source>
        <dbReference type="Pfam" id="PF22600"/>
    </source>
</evidence>
<comment type="cofactor">
    <cofactor evidence="2">
        <name>Mg(2+)</name>
        <dbReference type="ChEBI" id="CHEBI:18420"/>
    </cofactor>
</comment>
<dbReference type="Gene3D" id="3.30.460.10">
    <property type="entry name" value="Beta Polymerase, domain 2"/>
    <property type="match status" value="1"/>
</dbReference>
<dbReference type="CDD" id="cd05402">
    <property type="entry name" value="NT_PAP_TUTase"/>
    <property type="match status" value="1"/>
</dbReference>
<dbReference type="GO" id="GO:0046872">
    <property type="term" value="F:metal ion binding"/>
    <property type="evidence" value="ECO:0007669"/>
    <property type="project" value="UniProtKB-KW"/>
</dbReference>
<dbReference type="Pfam" id="PF22600">
    <property type="entry name" value="MTPAP-like_central"/>
    <property type="match status" value="1"/>
</dbReference>
<dbReference type="GO" id="GO:0010605">
    <property type="term" value="P:negative regulation of macromolecule metabolic process"/>
    <property type="evidence" value="ECO:0007669"/>
    <property type="project" value="UniProtKB-ARBA"/>
</dbReference>
<evidence type="ECO:0000256" key="9">
    <source>
        <dbReference type="ARBA" id="ARBA00022842"/>
    </source>
</evidence>
<reference evidence="12" key="1">
    <citation type="journal article" date="2020" name="Fungal Divers.">
        <title>Resolving the Mortierellaceae phylogeny through synthesis of multi-gene phylogenetics and phylogenomics.</title>
        <authorList>
            <person name="Vandepol N."/>
            <person name="Liber J."/>
            <person name="Desiro A."/>
            <person name="Na H."/>
            <person name="Kennedy M."/>
            <person name="Barry K."/>
            <person name="Grigoriev I.V."/>
            <person name="Miller A.N."/>
            <person name="O'Donnell K."/>
            <person name="Stajich J.E."/>
            <person name="Bonito G."/>
        </authorList>
    </citation>
    <scope>NUCLEOTIDE SEQUENCE</scope>
    <source>
        <strain evidence="12">NVP1</strain>
    </source>
</reference>
<comment type="cofactor">
    <cofactor evidence="1">
        <name>Mn(2+)</name>
        <dbReference type="ChEBI" id="CHEBI:29035"/>
    </cofactor>
</comment>
<dbReference type="AlphaFoldDB" id="A0A9P5SKG1"/>
<keyword evidence="9" id="KW-0460">Magnesium</keyword>
<keyword evidence="8" id="KW-0479">Metal-binding</keyword>
<gene>
    <name evidence="12" type="ORF">BG006_005386</name>
</gene>
<keyword evidence="7" id="KW-0808">Transferase</keyword>
<evidence type="ECO:0000256" key="7">
    <source>
        <dbReference type="ARBA" id="ARBA00022679"/>
    </source>
</evidence>
<dbReference type="InterPro" id="IPR054708">
    <property type="entry name" value="MTPAP-like_central"/>
</dbReference>
<dbReference type="GO" id="GO:0005737">
    <property type="term" value="C:cytoplasm"/>
    <property type="evidence" value="ECO:0007669"/>
    <property type="project" value="UniProtKB-SubCell"/>
</dbReference>
<comment type="similarity">
    <text evidence="4">Belongs to the DNA polymerase type-B-like family.</text>
</comment>
<accession>A0A9P5SKG1</accession>
<feature type="domain" description="PAP-associated" evidence="10">
    <location>
        <begin position="523"/>
        <end position="586"/>
    </location>
</feature>
<feature type="domain" description="Poly(A) RNA polymerase mitochondrial-like central palm" evidence="11">
    <location>
        <begin position="294"/>
        <end position="421"/>
    </location>
</feature>
<evidence type="ECO:0000256" key="3">
    <source>
        <dbReference type="ARBA" id="ARBA00004496"/>
    </source>
</evidence>
<dbReference type="GO" id="GO:0031123">
    <property type="term" value="P:RNA 3'-end processing"/>
    <property type="evidence" value="ECO:0007669"/>
    <property type="project" value="TreeGrafter"/>
</dbReference>
<sequence>MNFTMTFTFEHLSLDMHADDPFISQDNGVPLYDANRVSDQSTTPINFADLLFDSVLMQQSRTKSELNQHSDGLVRIDISYFVEAFKIALSTCSSDQAVAKASTAGTFGKVLEDSKLDQIDHVCNYVIQRKGSNGIFPKDKILVPDEKDLNHFLIPTANSATITLFEDAYAKAGRKDMEMVALIMYQIRTQLDAETVKTKDLDRKLGLAVYSFCPRYFGQRAYKKKKDSQPEDFPTKESKFQAAVDQFTLDMQDLQIADRNTVKPTYGLQGQLDIPLALVTDMVIDAVTAAADVLFKAQVPSEQYIARRADLIERLQRILDSAFPGCQLRMEEFGSYVSGLGSDISDADLCITSDNFDRSAPYRNLENMTAALRRGGMTKLVPLIQARVPIVSFVDPISKIDCDINCNGLLGVHGSRLIGSYTMIDPRVRPLVYSIKALVKAHGINNARVGYFSTFAYMLMIIGFLQAQDPPILPSLQNQPKERLSELFVQSQDETGSNDVIDCSFDQDIDRYRDFGAANTKPVGQLLIEFFEFYCRYFDYQSLEVNVRLGGFRVRDEVSQKRAMRHKQLATGQGEKKMYVMDPFMSRNTTGKCSAHRLTQIWRTFQWLYYQLSQGRHQQAFAPIPESYFRFEAQLMEHVQTQAFKSG</sequence>
<evidence type="ECO:0000256" key="5">
    <source>
        <dbReference type="ARBA" id="ARBA00012388"/>
    </source>
</evidence>
<evidence type="ECO:0000256" key="1">
    <source>
        <dbReference type="ARBA" id="ARBA00001936"/>
    </source>
</evidence>
<protein>
    <recommendedName>
        <fullName evidence="5">polynucleotide adenylyltransferase</fullName>
        <ecNumber evidence="5">2.7.7.19</ecNumber>
    </recommendedName>
</protein>
<dbReference type="PANTHER" id="PTHR12271">
    <property type="entry name" value="POLY A POLYMERASE CID PAP -RELATED"/>
    <property type="match status" value="1"/>
</dbReference>
<evidence type="ECO:0000256" key="2">
    <source>
        <dbReference type="ARBA" id="ARBA00001946"/>
    </source>
</evidence>
<evidence type="ECO:0000256" key="6">
    <source>
        <dbReference type="ARBA" id="ARBA00022490"/>
    </source>
</evidence>
<dbReference type="Proteomes" id="UP000696485">
    <property type="component" value="Unassembled WGS sequence"/>
</dbReference>
<dbReference type="SUPFAM" id="SSF81631">
    <property type="entry name" value="PAP/OAS1 substrate-binding domain"/>
    <property type="match status" value="1"/>
</dbReference>
<dbReference type="EC" id="2.7.7.19" evidence="5"/>
<evidence type="ECO:0000313" key="13">
    <source>
        <dbReference type="Proteomes" id="UP000696485"/>
    </source>
</evidence>
<dbReference type="InterPro" id="IPR043519">
    <property type="entry name" value="NT_sf"/>
</dbReference>